<dbReference type="OrthoDB" id="427213at2759"/>
<reference evidence="8 9" key="1">
    <citation type="journal article" date="2015" name="Fungal Genet. Biol.">
        <title>Evolution of novel wood decay mechanisms in Agaricales revealed by the genome sequences of Fistulina hepatica and Cylindrobasidium torrendii.</title>
        <authorList>
            <person name="Floudas D."/>
            <person name="Held B.W."/>
            <person name="Riley R."/>
            <person name="Nagy L.G."/>
            <person name="Koehler G."/>
            <person name="Ransdell A.S."/>
            <person name="Younus H."/>
            <person name="Chow J."/>
            <person name="Chiniquy J."/>
            <person name="Lipzen A."/>
            <person name="Tritt A."/>
            <person name="Sun H."/>
            <person name="Haridas S."/>
            <person name="LaButti K."/>
            <person name="Ohm R.A."/>
            <person name="Kues U."/>
            <person name="Blanchette R.A."/>
            <person name="Grigoriev I.V."/>
            <person name="Minto R.E."/>
            <person name="Hibbett D.S."/>
        </authorList>
    </citation>
    <scope>NUCLEOTIDE SEQUENCE [LARGE SCALE GENOMIC DNA]</scope>
    <source>
        <strain evidence="8 9">FP15055 ss-10</strain>
    </source>
</reference>
<evidence type="ECO:0000256" key="6">
    <source>
        <dbReference type="SAM" id="Phobius"/>
    </source>
</evidence>
<feature type="transmembrane region" description="Helical" evidence="6">
    <location>
        <begin position="406"/>
        <end position="424"/>
    </location>
</feature>
<dbReference type="InterPro" id="IPR001902">
    <property type="entry name" value="SLC26A/SulP_fam"/>
</dbReference>
<keyword evidence="2 6" id="KW-0812">Transmembrane</keyword>
<protein>
    <submittedName>
        <fullName evidence="8">Sulfate anion transporter</fullName>
    </submittedName>
</protein>
<evidence type="ECO:0000256" key="1">
    <source>
        <dbReference type="ARBA" id="ARBA00004141"/>
    </source>
</evidence>
<feature type="transmembrane region" description="Helical" evidence="6">
    <location>
        <begin position="467"/>
        <end position="497"/>
    </location>
</feature>
<dbReference type="InterPro" id="IPR011547">
    <property type="entry name" value="SLC26A/SulP_dom"/>
</dbReference>
<evidence type="ECO:0000313" key="9">
    <source>
        <dbReference type="Proteomes" id="UP000054007"/>
    </source>
</evidence>
<dbReference type="PANTHER" id="PTHR11814">
    <property type="entry name" value="SULFATE TRANSPORTER"/>
    <property type="match status" value="1"/>
</dbReference>
<feature type="transmembrane region" description="Helical" evidence="6">
    <location>
        <begin position="69"/>
        <end position="90"/>
    </location>
</feature>
<keyword evidence="4 6" id="KW-0472">Membrane</keyword>
<name>A0A0D7BI82_9AGAR</name>
<organism evidence="8 9">
    <name type="scientific">Cylindrobasidium torrendii FP15055 ss-10</name>
    <dbReference type="NCBI Taxonomy" id="1314674"/>
    <lineage>
        <taxon>Eukaryota</taxon>
        <taxon>Fungi</taxon>
        <taxon>Dikarya</taxon>
        <taxon>Basidiomycota</taxon>
        <taxon>Agaricomycotina</taxon>
        <taxon>Agaricomycetes</taxon>
        <taxon>Agaricomycetidae</taxon>
        <taxon>Agaricales</taxon>
        <taxon>Marasmiineae</taxon>
        <taxon>Physalacriaceae</taxon>
        <taxon>Cylindrobasidium</taxon>
    </lineage>
</organism>
<dbReference type="EMBL" id="KN880478">
    <property type="protein sequence ID" value="KIY69779.1"/>
    <property type="molecule type" value="Genomic_DNA"/>
</dbReference>
<evidence type="ECO:0000256" key="3">
    <source>
        <dbReference type="ARBA" id="ARBA00022989"/>
    </source>
</evidence>
<gene>
    <name evidence="8" type="ORF">CYLTODRAFT_372013</name>
</gene>
<dbReference type="AlphaFoldDB" id="A0A0D7BI82"/>
<evidence type="ECO:0000256" key="4">
    <source>
        <dbReference type="ARBA" id="ARBA00023136"/>
    </source>
</evidence>
<dbReference type="Pfam" id="PF01740">
    <property type="entry name" value="STAS"/>
    <property type="match status" value="1"/>
</dbReference>
<proteinExistence type="predicted"/>
<dbReference type="NCBIfam" id="TIGR00815">
    <property type="entry name" value="sulP"/>
    <property type="match status" value="1"/>
</dbReference>
<feature type="region of interest" description="Disordered" evidence="5">
    <location>
        <begin position="1"/>
        <end position="46"/>
    </location>
</feature>
<feature type="transmembrane region" description="Helical" evidence="6">
    <location>
        <begin position="245"/>
        <end position="263"/>
    </location>
</feature>
<dbReference type="Pfam" id="PF00916">
    <property type="entry name" value="Sulfate_transp"/>
    <property type="match status" value="1"/>
</dbReference>
<feature type="compositionally biased region" description="Basic and acidic residues" evidence="5">
    <location>
        <begin position="658"/>
        <end position="675"/>
    </location>
</feature>
<keyword evidence="3 6" id="KW-1133">Transmembrane helix</keyword>
<feature type="compositionally biased region" description="Polar residues" evidence="5">
    <location>
        <begin position="32"/>
        <end position="41"/>
    </location>
</feature>
<feature type="transmembrane region" description="Helical" evidence="6">
    <location>
        <begin position="195"/>
        <end position="214"/>
    </location>
</feature>
<dbReference type="Proteomes" id="UP000054007">
    <property type="component" value="Unassembled WGS sequence"/>
</dbReference>
<evidence type="ECO:0000256" key="2">
    <source>
        <dbReference type="ARBA" id="ARBA00022692"/>
    </source>
</evidence>
<evidence type="ECO:0000313" key="8">
    <source>
        <dbReference type="EMBL" id="KIY69779.1"/>
    </source>
</evidence>
<feature type="transmembrane region" description="Helical" evidence="6">
    <location>
        <begin position="159"/>
        <end position="183"/>
    </location>
</feature>
<evidence type="ECO:0000259" key="7">
    <source>
        <dbReference type="PROSITE" id="PS50801"/>
    </source>
</evidence>
<dbReference type="InterPro" id="IPR036513">
    <property type="entry name" value="STAS_dom_sf"/>
</dbReference>
<dbReference type="GO" id="GO:0016020">
    <property type="term" value="C:membrane"/>
    <property type="evidence" value="ECO:0007669"/>
    <property type="project" value="UniProtKB-SubCell"/>
</dbReference>
<dbReference type="PROSITE" id="PS50801">
    <property type="entry name" value="STAS"/>
    <property type="match status" value="1"/>
</dbReference>
<feature type="transmembrane region" description="Helical" evidence="6">
    <location>
        <begin position="275"/>
        <end position="293"/>
    </location>
</feature>
<evidence type="ECO:0000256" key="5">
    <source>
        <dbReference type="SAM" id="MobiDB-lite"/>
    </source>
</evidence>
<dbReference type="STRING" id="1314674.A0A0D7BI82"/>
<feature type="domain" description="STAS" evidence="7">
    <location>
        <begin position="532"/>
        <end position="649"/>
    </location>
</feature>
<keyword evidence="9" id="KW-1185">Reference proteome</keyword>
<feature type="transmembrane region" description="Helical" evidence="6">
    <location>
        <begin position="429"/>
        <end position="447"/>
    </location>
</feature>
<dbReference type="SUPFAM" id="SSF52091">
    <property type="entry name" value="SpoIIaa-like"/>
    <property type="match status" value="1"/>
</dbReference>
<sequence>MSITSVPTGVMTPRSVSEADPLLDHDIERGNDASSVYSTGPSGRKISRSKTLKKRVKYYIPGTAWIPSYSFSLLGGDILAGLTVASMLIPQSVSYATSLAQLTPTTGLFSASIPAIAYAFLGTSRQLNVAPEAALSLLLGQAVDDIRHDLDDPHSKESLALGMHVATIITAQAGLFTFLLGLFRLGFLDVVLSRALLRGFVTSVAILISIEQLIPMLGLARLSRLSHPETTIEKITFIVKNLQNVNKITAAISFGALAALILFRKLKGRFTKYWWIYRLPEVLIVVVLSTVLSSQLHWHEHGVDILGEVSVSLGGSFLKFPFRSSNVKYLRRTTSTAVMISIIGYLDSIVAAKQSGARFGYSVSPNRELVALGAANIVGSFIPGTLPAYGSITRTKINGDVGGRSQMASIVCSAVILLATFFLLPFLHFLPKCVLASIICLVVISLLSEVPHDIMYYAKMRSWTDLFLMVLTFVLSIIYNVEVGIAVTMVLSLLLVVNRSSKTRMVILGRLPGTDRWKPVDENPDAEEDVTGVLIVRIRDNLDFANTAQLKDRLRRLELYGPGPSHPSEEPRRQQATTLVFHMADVESCDASAVETFYELFEEYKNRGVGLFVTHLRPRPRALFAKAGILELLGPNAIQEDVARAMVALGRTTNTGRTRGDVTPRVSGEFERAEE</sequence>
<dbReference type="InterPro" id="IPR002645">
    <property type="entry name" value="STAS_dom"/>
</dbReference>
<feature type="compositionally biased region" description="Basic and acidic residues" evidence="5">
    <location>
        <begin position="22"/>
        <end position="31"/>
    </location>
</feature>
<comment type="subcellular location">
    <subcellularLocation>
        <location evidence="1">Membrane</location>
        <topology evidence="1">Multi-pass membrane protein</topology>
    </subcellularLocation>
</comment>
<dbReference type="Gene3D" id="3.30.750.24">
    <property type="entry name" value="STAS domain"/>
    <property type="match status" value="1"/>
</dbReference>
<feature type="region of interest" description="Disordered" evidence="5">
    <location>
        <begin position="654"/>
        <end position="675"/>
    </location>
</feature>
<accession>A0A0D7BI82</accession>
<dbReference type="GO" id="GO:0055085">
    <property type="term" value="P:transmembrane transport"/>
    <property type="evidence" value="ECO:0007669"/>
    <property type="project" value="InterPro"/>
</dbReference>
<dbReference type="CDD" id="cd07042">
    <property type="entry name" value="STAS_SulP_like_sulfate_transporter"/>
    <property type="match status" value="1"/>
</dbReference>
<feature type="transmembrane region" description="Helical" evidence="6">
    <location>
        <begin position="369"/>
        <end position="386"/>
    </location>
</feature>